<feature type="domain" description="ABC transporter" evidence="3">
    <location>
        <begin position="4"/>
        <end position="210"/>
    </location>
</feature>
<evidence type="ECO:0000256" key="2">
    <source>
        <dbReference type="ARBA" id="ARBA00022840"/>
    </source>
</evidence>
<dbReference type="InterPro" id="IPR003439">
    <property type="entry name" value="ABC_transporter-like_ATP-bd"/>
</dbReference>
<dbReference type="SMART" id="SM00382">
    <property type="entry name" value="AAA"/>
    <property type="match status" value="1"/>
</dbReference>
<dbReference type="PANTHER" id="PTHR42798:SF2">
    <property type="entry name" value="ABC TRANSPORTER ATP-BINDING PROTEIN MG467-RELATED"/>
    <property type="match status" value="1"/>
</dbReference>
<keyword evidence="2 4" id="KW-0067">ATP-binding</keyword>
<accession>A0A1H3GCH6</accession>
<gene>
    <name evidence="4" type="ORF">SAMN02910414_00501</name>
</gene>
<dbReference type="EMBL" id="FNPG01000006">
    <property type="protein sequence ID" value="SDY00184.1"/>
    <property type="molecule type" value="Genomic_DNA"/>
</dbReference>
<dbReference type="InterPro" id="IPR027417">
    <property type="entry name" value="P-loop_NTPase"/>
</dbReference>
<dbReference type="Proteomes" id="UP000183918">
    <property type="component" value="Unassembled WGS sequence"/>
</dbReference>
<dbReference type="STRING" id="1122142.SAMN02910414_00501"/>
<evidence type="ECO:0000313" key="4">
    <source>
        <dbReference type="EMBL" id="SDY00184.1"/>
    </source>
</evidence>
<organism evidence="4 5">
    <name type="scientific">Lachnobacterium bovis DSM 14045</name>
    <dbReference type="NCBI Taxonomy" id="1122142"/>
    <lineage>
        <taxon>Bacteria</taxon>
        <taxon>Bacillati</taxon>
        <taxon>Bacillota</taxon>
        <taxon>Clostridia</taxon>
        <taxon>Lachnospirales</taxon>
        <taxon>Lachnospiraceae</taxon>
        <taxon>Lachnobacterium</taxon>
    </lineage>
</organism>
<dbReference type="Pfam" id="PF00005">
    <property type="entry name" value="ABC_tran"/>
    <property type="match status" value="1"/>
</dbReference>
<dbReference type="InterPro" id="IPR003593">
    <property type="entry name" value="AAA+_ATPase"/>
</dbReference>
<dbReference type="SUPFAM" id="SSF52540">
    <property type="entry name" value="P-loop containing nucleoside triphosphate hydrolases"/>
    <property type="match status" value="1"/>
</dbReference>
<evidence type="ECO:0000256" key="1">
    <source>
        <dbReference type="ARBA" id="ARBA00022741"/>
    </source>
</evidence>
<dbReference type="eggNOG" id="COG1136">
    <property type="taxonomic scope" value="Bacteria"/>
</dbReference>
<keyword evidence="1" id="KW-0547">Nucleotide-binding</keyword>
<dbReference type="RefSeq" id="WP_074715886.1">
    <property type="nucleotide sequence ID" value="NZ_FNPG01000006.1"/>
</dbReference>
<dbReference type="InterPro" id="IPR017871">
    <property type="entry name" value="ABC_transporter-like_CS"/>
</dbReference>
<evidence type="ECO:0000313" key="5">
    <source>
        <dbReference type="Proteomes" id="UP000183918"/>
    </source>
</evidence>
<protein>
    <submittedName>
        <fullName evidence="4">Putative ABC transport system ATP-binding protein</fullName>
    </submittedName>
</protein>
<dbReference type="GO" id="GO:0016887">
    <property type="term" value="F:ATP hydrolysis activity"/>
    <property type="evidence" value="ECO:0007669"/>
    <property type="project" value="InterPro"/>
</dbReference>
<dbReference type="OrthoDB" id="9802264at2"/>
<dbReference type="PROSITE" id="PS00211">
    <property type="entry name" value="ABC_TRANSPORTER_1"/>
    <property type="match status" value="1"/>
</dbReference>
<keyword evidence="5" id="KW-1185">Reference proteome</keyword>
<dbReference type="GO" id="GO:0005524">
    <property type="term" value="F:ATP binding"/>
    <property type="evidence" value="ECO:0007669"/>
    <property type="project" value="UniProtKB-KW"/>
</dbReference>
<reference evidence="4 5" key="1">
    <citation type="submission" date="2016-10" db="EMBL/GenBank/DDBJ databases">
        <authorList>
            <person name="de Groot N.N."/>
        </authorList>
    </citation>
    <scope>NUCLEOTIDE SEQUENCE [LARGE SCALE GENOMIC DNA]</scope>
    <source>
        <strain evidence="4 5">DSM 14045</strain>
    </source>
</reference>
<dbReference type="Gene3D" id="3.40.50.300">
    <property type="entry name" value="P-loop containing nucleotide triphosphate hydrolases"/>
    <property type="match status" value="1"/>
</dbReference>
<name>A0A1H3GCH6_9FIRM</name>
<evidence type="ECO:0000259" key="3">
    <source>
        <dbReference type="PROSITE" id="PS50893"/>
    </source>
</evidence>
<proteinExistence type="predicted"/>
<dbReference type="PROSITE" id="PS50893">
    <property type="entry name" value="ABC_TRANSPORTER_2"/>
    <property type="match status" value="1"/>
</dbReference>
<dbReference type="AlphaFoldDB" id="A0A1H3GCH6"/>
<sequence>MKAIVLKNIKKNYNEHVILDNFNLEIEDGDFVGIKGNSGRGKTTLLNIIGLLEKAEGNIKIYDETVNFSNKKQKLNILKNTIGYLFQNYTLVDDLTVYENLKIVLEKKSKKTAKPLMIDALNKVGLNENMLFKKVCTCSGGEQQRIAIARLILKKCKLVLADEPTGSLDPENTKIVMNLLKQLNHEGKTILLVSHDSEVISNCKRIIDLE</sequence>
<dbReference type="PANTHER" id="PTHR42798">
    <property type="entry name" value="LIPOPROTEIN-RELEASING SYSTEM ATP-BINDING PROTEIN LOLD"/>
    <property type="match status" value="1"/>
</dbReference>